<reference evidence="2" key="1">
    <citation type="submission" date="2020-01" db="EMBL/GenBank/DDBJ databases">
        <authorList>
            <person name="Qin S."/>
        </authorList>
    </citation>
    <scope>NUCLEOTIDE SEQUENCE</scope>
    <source>
        <strain evidence="2">CVir17-16-YZ6g</strain>
        <plasmid evidence="2">p17-15-vir-like</plasmid>
    </source>
</reference>
<keyword evidence="2" id="KW-0614">Plasmid</keyword>
<dbReference type="EMBL" id="MN956836">
    <property type="protein sequence ID" value="QTX14197.1"/>
    <property type="molecule type" value="Genomic_DNA"/>
</dbReference>
<feature type="compositionally biased region" description="Basic and acidic residues" evidence="1">
    <location>
        <begin position="70"/>
        <end position="80"/>
    </location>
</feature>
<sequence length="308" mass="34018">MSVARTCSLNREAKGSVITIRSNCCSISLREEMSNRVPTISCLPASPSHGPCSSKVELPEDQVNRWAAPSRERMASEREGSAAADEQSPRRGRLLITLVDARVTCGHDRHRDRGRGGCPCQCRGRWGRTRQPRPPSRCVARLRGIRLLRLGRGLRWLFAFEHHAFGLVVPACAGVIALADAAAEHLARQRSFQLAADQALEFTRTELGLVAFFREMVDQRLIESERHASAGGAARHAIELQADDVADLLLAQRMEDDDLVDAVEELGPEMAAQHVHDSGLGLFVLLAGRPARLQPSLDDVRTQGWTWR</sequence>
<dbReference type="AlphaFoldDB" id="A0A8B0SWL9"/>
<evidence type="ECO:0000256" key="1">
    <source>
        <dbReference type="SAM" id="MobiDB-lite"/>
    </source>
</evidence>
<name>A0A8B0SWL9_KLEPN</name>
<feature type="region of interest" description="Disordered" evidence="1">
    <location>
        <begin position="68"/>
        <end position="88"/>
    </location>
</feature>
<organism evidence="2">
    <name type="scientific">Klebsiella pneumoniae</name>
    <dbReference type="NCBI Taxonomy" id="573"/>
    <lineage>
        <taxon>Bacteria</taxon>
        <taxon>Pseudomonadati</taxon>
        <taxon>Pseudomonadota</taxon>
        <taxon>Gammaproteobacteria</taxon>
        <taxon>Enterobacterales</taxon>
        <taxon>Enterobacteriaceae</taxon>
        <taxon>Klebsiella/Raoultella group</taxon>
        <taxon>Klebsiella</taxon>
        <taxon>Klebsiella pneumoniae complex</taxon>
    </lineage>
</organism>
<geneLocation type="plasmid" evidence="2">
    <name>p17-15-vir-like</name>
</geneLocation>
<proteinExistence type="predicted"/>
<evidence type="ECO:0000313" key="2">
    <source>
        <dbReference type="EMBL" id="QTX14197.1"/>
    </source>
</evidence>
<accession>A0A8B0SWL9</accession>
<protein>
    <submittedName>
        <fullName evidence="2">Uncharacterized protein</fullName>
    </submittedName>
</protein>